<gene>
    <name evidence="1" type="ORF">CTRU02_206641</name>
</gene>
<sequence length="335" mass="38178">MSERGCRFDIAQKLVWMTFDTMAVLSFGESFGCLEHNRQHEYLKAIELGAPFLSILQIILRYNVTRGLYDLSLRLPWMKFWNSLRATAERKAAKWIENADESRNDVMSLIWRAMQDQNTPISPRQANDIASILCLAGAESTPVLMTGMVWWVLSTPDAHMKLKEEIRAAFRDSSDITVANVSKLPYLDACIMESLRQHTPFSVAIPRIVPQGGAMVDGYFLPSGTVCGVPHWASAHLSSNFTDPESFVPERWLPSPNPRYANDKRESFKPFAKGSLDCIGKRLVYHEVRMVMATLFWHFDMELCPESHNWVAGTNATVRMMREKRALFIKAIRAN</sequence>
<name>A0ACC3Z7F8_COLTU</name>
<evidence type="ECO:0000313" key="2">
    <source>
        <dbReference type="Proteomes" id="UP000805649"/>
    </source>
</evidence>
<evidence type="ECO:0000313" key="1">
    <source>
        <dbReference type="EMBL" id="KAL0940031.1"/>
    </source>
</evidence>
<accession>A0ACC3Z7F8</accession>
<keyword evidence="2" id="KW-1185">Reference proteome</keyword>
<reference evidence="1 2" key="1">
    <citation type="journal article" date="2020" name="Phytopathology">
        <title>Genome Sequence Resources of Colletotrichum truncatum, C. plurivorum, C. musicola, and C. sojae: Four Species Pathogenic to Soybean (Glycine max).</title>
        <authorList>
            <person name="Rogerio F."/>
            <person name="Boufleur T.R."/>
            <person name="Ciampi-Guillardi M."/>
            <person name="Sukno S.A."/>
            <person name="Thon M.R."/>
            <person name="Massola Junior N.S."/>
            <person name="Baroncelli R."/>
        </authorList>
    </citation>
    <scope>NUCLEOTIDE SEQUENCE [LARGE SCALE GENOMIC DNA]</scope>
    <source>
        <strain evidence="1 2">CMES1059</strain>
    </source>
</reference>
<comment type="caution">
    <text evidence="1">The sequence shown here is derived from an EMBL/GenBank/DDBJ whole genome shotgun (WGS) entry which is preliminary data.</text>
</comment>
<proteinExistence type="predicted"/>
<protein>
    <submittedName>
        <fullName evidence="1">Averantin oxidoreductase</fullName>
    </submittedName>
</protein>
<dbReference type="EMBL" id="VUJX02000003">
    <property type="protein sequence ID" value="KAL0940031.1"/>
    <property type="molecule type" value="Genomic_DNA"/>
</dbReference>
<organism evidence="1 2">
    <name type="scientific">Colletotrichum truncatum</name>
    <name type="common">Anthracnose fungus</name>
    <name type="synonym">Colletotrichum capsici</name>
    <dbReference type="NCBI Taxonomy" id="5467"/>
    <lineage>
        <taxon>Eukaryota</taxon>
        <taxon>Fungi</taxon>
        <taxon>Dikarya</taxon>
        <taxon>Ascomycota</taxon>
        <taxon>Pezizomycotina</taxon>
        <taxon>Sordariomycetes</taxon>
        <taxon>Hypocreomycetidae</taxon>
        <taxon>Glomerellales</taxon>
        <taxon>Glomerellaceae</taxon>
        <taxon>Colletotrichum</taxon>
        <taxon>Colletotrichum truncatum species complex</taxon>
    </lineage>
</organism>
<dbReference type="Proteomes" id="UP000805649">
    <property type="component" value="Unassembled WGS sequence"/>
</dbReference>